<dbReference type="AlphaFoldDB" id="J9GKD1"/>
<comment type="caution">
    <text evidence="1">The sequence shown here is derived from an EMBL/GenBank/DDBJ whole genome shotgun (WGS) entry which is preliminary data.</text>
</comment>
<feature type="non-terminal residue" evidence="1">
    <location>
        <position position="320"/>
    </location>
</feature>
<feature type="non-terminal residue" evidence="1">
    <location>
        <position position="1"/>
    </location>
</feature>
<dbReference type="EMBL" id="AMCI01003526">
    <property type="protein sequence ID" value="EJX00115.1"/>
    <property type="molecule type" value="Genomic_DNA"/>
</dbReference>
<proteinExistence type="predicted"/>
<organism evidence="1">
    <name type="scientific">gut metagenome</name>
    <dbReference type="NCBI Taxonomy" id="749906"/>
    <lineage>
        <taxon>unclassified sequences</taxon>
        <taxon>metagenomes</taxon>
        <taxon>organismal metagenomes</taxon>
    </lineage>
</organism>
<sequence length="320" mass="35179">VGKKVRIAFVYTSTADCAPTFELKNLKITGKSSGYYADVKIFKEIPASQAGASAVKLAYTRASSVSANASALYRYVNKQWNVYENKDVQIAVVEPSVYASIGAESISEPELTLPLYLNDKYPYALDLARAAVVYKKGKDKYAVAEYTKKAGLWIPTPDSVEEQIVLNKDVDGITAKFSVFIDESLQGNEGGFKVQDVKLGGGISYVWQNTAVYGWKGAAFANGKCNEAESWLVSPSFDFRKATAPIFTYDEAVNKLGENAKVSDHCFVLISTDYKDDVTTATWEEIQLPTRAAGDSWSFVNVGEIDLSKYVGNRVRIAYK</sequence>
<accession>J9GKD1</accession>
<name>J9GKD1_9ZZZZ</name>
<reference evidence="1" key="1">
    <citation type="journal article" date="2012" name="PLoS ONE">
        <title>Gene sets for utilization of primary and secondary nutrition supplies in the distal gut of endangered iberian lynx.</title>
        <authorList>
            <person name="Alcaide M."/>
            <person name="Messina E."/>
            <person name="Richter M."/>
            <person name="Bargiela R."/>
            <person name="Peplies J."/>
            <person name="Huws S.A."/>
            <person name="Newbold C.J."/>
            <person name="Golyshin P.N."/>
            <person name="Simon M.A."/>
            <person name="Lopez G."/>
            <person name="Yakimov M.M."/>
            <person name="Ferrer M."/>
        </authorList>
    </citation>
    <scope>NUCLEOTIDE SEQUENCE</scope>
</reference>
<dbReference type="NCBIfam" id="NF038128">
    <property type="entry name" value="choice_anch_J"/>
    <property type="match status" value="1"/>
</dbReference>
<protein>
    <submittedName>
        <fullName evidence="1">Uncharacterized protein</fullName>
    </submittedName>
</protein>
<evidence type="ECO:0000313" key="1">
    <source>
        <dbReference type="EMBL" id="EJX00115.1"/>
    </source>
</evidence>
<gene>
    <name evidence="1" type="ORF">EVA_11779</name>
</gene>